<keyword evidence="3" id="KW-1185">Reference proteome</keyword>
<evidence type="ECO:0000313" key="2">
    <source>
        <dbReference type="EMBL" id="MFB9995287.1"/>
    </source>
</evidence>
<gene>
    <name evidence="2" type="ORF">ACFFLM_25390</name>
</gene>
<dbReference type="RefSeq" id="WP_380017069.1">
    <property type="nucleotide sequence ID" value="NZ_JBHLYR010000084.1"/>
</dbReference>
<evidence type="ECO:0000256" key="1">
    <source>
        <dbReference type="SAM" id="Phobius"/>
    </source>
</evidence>
<proteinExistence type="predicted"/>
<keyword evidence="1" id="KW-0812">Transmembrane</keyword>
<accession>A0ABV6B7Q9</accession>
<dbReference type="Proteomes" id="UP001589733">
    <property type="component" value="Unassembled WGS sequence"/>
</dbReference>
<comment type="caution">
    <text evidence="2">The sequence shown here is derived from an EMBL/GenBank/DDBJ whole genome shotgun (WGS) entry which is preliminary data.</text>
</comment>
<name>A0ABV6B7Q9_9DEIO</name>
<protein>
    <submittedName>
        <fullName evidence="2">Uncharacterized protein</fullName>
    </submittedName>
</protein>
<keyword evidence="1" id="KW-0472">Membrane</keyword>
<keyword evidence="1" id="KW-1133">Transmembrane helix</keyword>
<evidence type="ECO:0000313" key="3">
    <source>
        <dbReference type="Proteomes" id="UP001589733"/>
    </source>
</evidence>
<dbReference type="EMBL" id="JBHLYR010000084">
    <property type="protein sequence ID" value="MFB9995287.1"/>
    <property type="molecule type" value="Genomic_DNA"/>
</dbReference>
<sequence length="53" mass="5913">MIKFRRQNALTPEKDAEVNINLVPLLFFVVGYMAVRALLHTAQTVTPAQDAAE</sequence>
<reference evidence="2 3" key="1">
    <citation type="submission" date="2024-09" db="EMBL/GenBank/DDBJ databases">
        <authorList>
            <person name="Sun Q."/>
            <person name="Mori K."/>
        </authorList>
    </citation>
    <scope>NUCLEOTIDE SEQUENCE [LARGE SCALE GENOMIC DNA]</scope>
    <source>
        <strain evidence="2 3">JCM 13503</strain>
    </source>
</reference>
<organism evidence="2 3">
    <name type="scientific">Deinococcus oregonensis</name>
    <dbReference type="NCBI Taxonomy" id="1805970"/>
    <lineage>
        <taxon>Bacteria</taxon>
        <taxon>Thermotogati</taxon>
        <taxon>Deinococcota</taxon>
        <taxon>Deinococci</taxon>
        <taxon>Deinococcales</taxon>
        <taxon>Deinococcaceae</taxon>
        <taxon>Deinococcus</taxon>
    </lineage>
</organism>
<feature type="transmembrane region" description="Helical" evidence="1">
    <location>
        <begin position="20"/>
        <end position="39"/>
    </location>
</feature>